<dbReference type="Proteomes" id="UP001432027">
    <property type="component" value="Unassembled WGS sequence"/>
</dbReference>
<feature type="non-terminal residue" evidence="2">
    <location>
        <position position="1"/>
    </location>
</feature>
<accession>A0AAV5T2N6</accession>
<comment type="caution">
    <text evidence="2">The sequence shown here is derived from an EMBL/GenBank/DDBJ whole genome shotgun (WGS) entry which is preliminary data.</text>
</comment>
<feature type="non-terminal residue" evidence="2">
    <location>
        <position position="176"/>
    </location>
</feature>
<evidence type="ECO:0000256" key="1">
    <source>
        <dbReference type="SAM" id="Coils"/>
    </source>
</evidence>
<feature type="coiled-coil region" evidence="1">
    <location>
        <begin position="89"/>
        <end position="120"/>
    </location>
</feature>
<reference evidence="2" key="1">
    <citation type="submission" date="2023-10" db="EMBL/GenBank/DDBJ databases">
        <title>Genome assembly of Pristionchus species.</title>
        <authorList>
            <person name="Yoshida K."/>
            <person name="Sommer R.J."/>
        </authorList>
    </citation>
    <scope>NUCLEOTIDE SEQUENCE</scope>
    <source>
        <strain evidence="2">RS0144</strain>
    </source>
</reference>
<organism evidence="2 3">
    <name type="scientific">Pristionchus entomophagus</name>
    <dbReference type="NCBI Taxonomy" id="358040"/>
    <lineage>
        <taxon>Eukaryota</taxon>
        <taxon>Metazoa</taxon>
        <taxon>Ecdysozoa</taxon>
        <taxon>Nematoda</taxon>
        <taxon>Chromadorea</taxon>
        <taxon>Rhabditida</taxon>
        <taxon>Rhabditina</taxon>
        <taxon>Diplogasteromorpha</taxon>
        <taxon>Diplogasteroidea</taxon>
        <taxon>Neodiplogasteridae</taxon>
        <taxon>Pristionchus</taxon>
    </lineage>
</organism>
<keyword evidence="3" id="KW-1185">Reference proteome</keyword>
<dbReference type="EMBL" id="BTSX01000002">
    <property type="protein sequence ID" value="GMS85986.1"/>
    <property type="molecule type" value="Genomic_DNA"/>
</dbReference>
<protein>
    <submittedName>
        <fullName evidence="2">Uncharacterized protein</fullName>
    </submittedName>
</protein>
<keyword evidence="1" id="KW-0175">Coiled coil</keyword>
<gene>
    <name evidence="2" type="ORF">PENTCL1PPCAC_8161</name>
</gene>
<dbReference type="AlphaFoldDB" id="A0AAV5T2N6"/>
<proteinExistence type="predicted"/>
<name>A0AAV5T2N6_9BILA</name>
<sequence length="176" mass="19937">VIPLVIAAGVTATGGVVNAIVRLCETKSNNALERERINAVVETVRLDKERAMAESGLRLDGAVAQALHESEIEHAEKREAIDERHRKENEQIRLLHEAEKQKLKDAMERKERESAEKDAKIHRVYEASLNDQREQNRRMFEMCAQMGAVALESQRVMTAISMQLVKMNCPRQPAEP</sequence>
<evidence type="ECO:0000313" key="3">
    <source>
        <dbReference type="Proteomes" id="UP001432027"/>
    </source>
</evidence>
<evidence type="ECO:0000313" key="2">
    <source>
        <dbReference type="EMBL" id="GMS85986.1"/>
    </source>
</evidence>